<evidence type="ECO:0000256" key="3">
    <source>
        <dbReference type="ARBA" id="ARBA00007171"/>
    </source>
</evidence>
<dbReference type="InterPro" id="IPR036138">
    <property type="entry name" value="PBP_dimer_sf"/>
</dbReference>
<dbReference type="PANTHER" id="PTHR30627:SF25">
    <property type="entry name" value="PENICILLIN-BINDING PROTEIN 3"/>
    <property type="match status" value="1"/>
</dbReference>
<feature type="domain" description="NTF2-like N-terminal transpeptidase" evidence="10">
    <location>
        <begin position="28"/>
        <end position="149"/>
    </location>
</feature>
<dbReference type="GO" id="GO:0009252">
    <property type="term" value="P:peptidoglycan biosynthetic process"/>
    <property type="evidence" value="ECO:0007669"/>
    <property type="project" value="UniProtKB-UniPathway"/>
</dbReference>
<dbReference type="Gene3D" id="3.30.1390.30">
    <property type="entry name" value="Penicillin-binding protein 2a, domain 3"/>
    <property type="match status" value="1"/>
</dbReference>
<evidence type="ECO:0000259" key="8">
    <source>
        <dbReference type="Pfam" id="PF00905"/>
    </source>
</evidence>
<dbReference type="STRING" id="152268.A6K24_04190"/>
<name>A0A179SZP0_9BACI</name>
<dbReference type="GO" id="GO:0046677">
    <property type="term" value="P:response to antibiotic"/>
    <property type="evidence" value="ECO:0007669"/>
    <property type="project" value="InterPro"/>
</dbReference>
<gene>
    <name evidence="11" type="ORF">A6K24_04190</name>
</gene>
<dbReference type="Gene3D" id="3.40.710.10">
    <property type="entry name" value="DD-peptidase/beta-lactamase superfamily"/>
    <property type="match status" value="1"/>
</dbReference>
<keyword evidence="7" id="KW-0732">Signal</keyword>
<evidence type="ECO:0000256" key="1">
    <source>
        <dbReference type="ARBA" id="ARBA00004370"/>
    </source>
</evidence>
<dbReference type="PANTHER" id="PTHR30627">
    <property type="entry name" value="PEPTIDOGLYCAN D,D-TRANSPEPTIDASE"/>
    <property type="match status" value="1"/>
</dbReference>
<proteinExistence type="inferred from homology"/>
<evidence type="ECO:0000256" key="5">
    <source>
        <dbReference type="ARBA" id="ARBA00023136"/>
    </source>
</evidence>
<feature type="signal peptide" evidence="7">
    <location>
        <begin position="1"/>
        <end position="20"/>
    </location>
</feature>
<dbReference type="PROSITE" id="PS51257">
    <property type="entry name" value="PROKAR_LIPOPROTEIN"/>
    <property type="match status" value="1"/>
</dbReference>
<dbReference type="InterPro" id="IPR001460">
    <property type="entry name" value="PCN-bd_Tpept"/>
</dbReference>
<evidence type="ECO:0000313" key="11">
    <source>
        <dbReference type="EMBL" id="OAS86718.1"/>
    </source>
</evidence>
<dbReference type="Gene3D" id="3.90.1310.10">
    <property type="entry name" value="Penicillin-binding protein 2a (Domain 2)"/>
    <property type="match status" value="1"/>
</dbReference>
<dbReference type="GO" id="GO:0009002">
    <property type="term" value="F:serine-type D-Ala-D-Ala carboxypeptidase activity"/>
    <property type="evidence" value="ECO:0007669"/>
    <property type="project" value="UniProtKB-EC"/>
</dbReference>
<dbReference type="Gene3D" id="3.10.450.100">
    <property type="entry name" value="NTF2-like, domain 1"/>
    <property type="match status" value="1"/>
</dbReference>
<dbReference type="GO" id="GO:0071972">
    <property type="term" value="F:peptidoglycan L,D-transpeptidase activity"/>
    <property type="evidence" value="ECO:0007669"/>
    <property type="project" value="TreeGrafter"/>
</dbReference>
<keyword evidence="12" id="KW-1185">Reference proteome</keyword>
<comment type="catalytic activity">
    <reaction evidence="6">
        <text>Preferential cleavage: (Ac)2-L-Lys-D-Ala-|-D-Ala. Also transpeptidation of peptidyl-alanyl moieties that are N-acyl substituents of D-alanine.</text>
        <dbReference type="EC" id="3.4.16.4"/>
    </reaction>
</comment>
<keyword evidence="5" id="KW-0472">Membrane</keyword>
<dbReference type="SUPFAM" id="SSF56519">
    <property type="entry name" value="Penicillin binding protein dimerisation domain"/>
    <property type="match status" value="1"/>
</dbReference>
<dbReference type="EMBL" id="LWSG01000012">
    <property type="protein sequence ID" value="OAS86718.1"/>
    <property type="molecule type" value="Genomic_DNA"/>
</dbReference>
<dbReference type="Pfam" id="PF00905">
    <property type="entry name" value="Transpeptidase"/>
    <property type="match status" value="1"/>
</dbReference>
<dbReference type="GO" id="GO:0005886">
    <property type="term" value="C:plasma membrane"/>
    <property type="evidence" value="ECO:0007669"/>
    <property type="project" value="TreeGrafter"/>
</dbReference>
<dbReference type="GO" id="GO:0071555">
    <property type="term" value="P:cell wall organization"/>
    <property type="evidence" value="ECO:0007669"/>
    <property type="project" value="TreeGrafter"/>
</dbReference>
<organism evidence="11 12">
    <name type="scientific">Metabacillus litoralis</name>
    <dbReference type="NCBI Taxonomy" id="152268"/>
    <lineage>
        <taxon>Bacteria</taxon>
        <taxon>Bacillati</taxon>
        <taxon>Bacillota</taxon>
        <taxon>Bacilli</taxon>
        <taxon>Bacillales</taxon>
        <taxon>Bacillaceae</taxon>
        <taxon>Metabacillus</taxon>
    </lineage>
</organism>
<dbReference type="InterPro" id="IPR005311">
    <property type="entry name" value="PBP_dimer"/>
</dbReference>
<dbReference type="UniPathway" id="UPA00219"/>
<evidence type="ECO:0000259" key="10">
    <source>
        <dbReference type="Pfam" id="PF05223"/>
    </source>
</evidence>
<dbReference type="InterPro" id="IPR032710">
    <property type="entry name" value="NTF2-like_dom_sf"/>
</dbReference>
<evidence type="ECO:0000256" key="7">
    <source>
        <dbReference type="SAM" id="SignalP"/>
    </source>
</evidence>
<dbReference type="InterPro" id="IPR007887">
    <property type="entry name" value="MecA_N"/>
</dbReference>
<dbReference type="Pfam" id="PF05223">
    <property type="entry name" value="MecA_N"/>
    <property type="match status" value="1"/>
</dbReference>
<dbReference type="GO" id="GO:0008658">
    <property type="term" value="F:penicillin binding"/>
    <property type="evidence" value="ECO:0007669"/>
    <property type="project" value="InterPro"/>
</dbReference>
<feature type="domain" description="Penicillin-binding protein transpeptidase" evidence="8">
    <location>
        <begin position="354"/>
        <end position="667"/>
    </location>
</feature>
<comment type="similarity">
    <text evidence="3">Belongs to the transpeptidase family.</text>
</comment>
<dbReference type="AlphaFoldDB" id="A0A179SZP0"/>
<evidence type="ECO:0000256" key="4">
    <source>
        <dbReference type="ARBA" id="ARBA00012448"/>
    </source>
</evidence>
<dbReference type="InterPro" id="IPR012338">
    <property type="entry name" value="Beta-lactam/transpept-like"/>
</dbReference>
<dbReference type="SUPFAM" id="SSF54427">
    <property type="entry name" value="NTF2-like"/>
    <property type="match status" value="1"/>
</dbReference>
<dbReference type="SUPFAM" id="SSF56601">
    <property type="entry name" value="beta-lactamase/transpeptidase-like"/>
    <property type="match status" value="1"/>
</dbReference>
<evidence type="ECO:0000256" key="2">
    <source>
        <dbReference type="ARBA" id="ARBA00004752"/>
    </source>
</evidence>
<dbReference type="EC" id="3.4.16.4" evidence="4"/>
<dbReference type="InterPro" id="IPR050515">
    <property type="entry name" value="Beta-lactam/transpept"/>
</dbReference>
<evidence type="ECO:0000313" key="12">
    <source>
        <dbReference type="Proteomes" id="UP000078534"/>
    </source>
</evidence>
<accession>A0A179SZP0</accession>
<comment type="caution">
    <text evidence="11">The sequence shown here is derived from an EMBL/GenBank/DDBJ whole genome shotgun (WGS) entry which is preliminary data.</text>
</comment>
<protein>
    <recommendedName>
        <fullName evidence="4">serine-type D-Ala-D-Ala carboxypeptidase</fullName>
        <ecNumber evidence="4">3.4.16.4</ecNumber>
    </recommendedName>
</protein>
<dbReference type="Pfam" id="PF03717">
    <property type="entry name" value="PBP_dimer"/>
    <property type="match status" value="1"/>
</dbReference>
<evidence type="ECO:0000256" key="6">
    <source>
        <dbReference type="ARBA" id="ARBA00034000"/>
    </source>
</evidence>
<feature type="chain" id="PRO_5038816464" description="serine-type D-Ala-D-Ala carboxypeptidase" evidence="7">
    <location>
        <begin position="21"/>
        <end position="673"/>
    </location>
</feature>
<comment type="subcellular location">
    <subcellularLocation>
        <location evidence="1">Membrane</location>
    </subcellularLocation>
</comment>
<reference evidence="12" key="1">
    <citation type="submission" date="2016-04" db="EMBL/GenBank/DDBJ databases">
        <authorList>
            <person name="Lyu Z."/>
            <person name="Lyu W."/>
        </authorList>
    </citation>
    <scope>NUCLEOTIDE SEQUENCE [LARGE SCALE GENOMIC DNA]</scope>
    <source>
        <strain evidence="12">C44</strain>
    </source>
</reference>
<comment type="pathway">
    <text evidence="2">Cell wall biogenesis; peptidoglycan biosynthesis.</text>
</comment>
<sequence length="673" mass="74413">MMKKHWIGLLFLLFSMMALSACSETPTAGDRFSKYIELWNDQKFSEMYDMLTTSTKGTITKEEFTSRYKDIYDGVSASNLKVTFKQPKEEEKQGDLEEVEYPFSLQMETLAGEVSFEQDVKLKKEKVEDGENWFITWSPSMIFPQLEEGEEVRVSSSPAARGQIFDQNDKGLAVNGVANEIGIVPGKLPENKAEALANIAKLLELDVSEIEEKLNQSWVKPELFVPIKKIDATNEILLNQLIALPSVQNKNVASRVYPLGEAAAHLTGYIGSITAEQLEELKGKGYSSTASVGKAGLEQVYEDRLKGETGYKIYVDGTDKVIAEKAPVNGEDIKLTINNDLQKAIYAQLNGEPGTAVAIHPITGETLAMVSSPSYNPNEFIYGMSNEEYDALSTNPLNPLMARFNKTYSPGSSIKPLTAAIGLESGKLQPEGTKVIKGLTWRKDSSWGNYYVTRVSSKVETVNLENAMIYSDNIFFAQLALDIGAEGLSTGLKKFGFEEEIDFPFPISKSTIASDGLTNEQLLADSGYGQGQIQMSPFHIATAYTTFINNGNMIKPYLEKQSDAKTTVWKEKIVTPEHTDLLFNDLEQVVQNPNGTGYRPHIEGQKLAGKTGTAELKQSKEDLDGQENGWFVAVNSENPQLLITMMIEDVKAKGGSHYVVPKVKEVFKAFAPN</sequence>
<evidence type="ECO:0000259" key="9">
    <source>
        <dbReference type="Pfam" id="PF03717"/>
    </source>
</evidence>
<feature type="domain" description="Penicillin-binding protein dimerisation" evidence="9">
    <location>
        <begin position="157"/>
        <end position="324"/>
    </location>
</feature>
<dbReference type="Proteomes" id="UP000078534">
    <property type="component" value="Unassembled WGS sequence"/>
</dbReference>